<feature type="compositionally biased region" description="Basic and acidic residues" evidence="18">
    <location>
        <begin position="456"/>
        <end position="472"/>
    </location>
</feature>
<evidence type="ECO:0000256" key="9">
    <source>
        <dbReference type="ARBA" id="ARBA00022692"/>
    </source>
</evidence>
<keyword evidence="13" id="KW-0460">Magnesium</keyword>
<feature type="transmembrane region" description="Helical" evidence="19">
    <location>
        <begin position="301"/>
        <end position="321"/>
    </location>
</feature>
<dbReference type="PROSITE" id="PS00211">
    <property type="entry name" value="ABC_TRANSPORTER_1"/>
    <property type="match status" value="1"/>
</dbReference>
<evidence type="ECO:0000313" key="22">
    <source>
        <dbReference type="EMBL" id="CAI4006884.1"/>
    </source>
</evidence>
<feature type="transmembrane region" description="Helical" evidence="19">
    <location>
        <begin position="782"/>
        <end position="803"/>
    </location>
</feature>
<dbReference type="InterPro" id="IPR003439">
    <property type="entry name" value="ABC_transporter-like_ATP-bd"/>
</dbReference>
<dbReference type="EMBL" id="CAMXCT020003913">
    <property type="protein sequence ID" value="CAL1160259.1"/>
    <property type="molecule type" value="Genomic_DNA"/>
</dbReference>
<dbReference type="GO" id="GO:0004579">
    <property type="term" value="F:dolichyl-diphosphooligosaccharide-protein glycotransferase activity"/>
    <property type="evidence" value="ECO:0007669"/>
    <property type="project" value="UniProtKB-EC"/>
</dbReference>
<comment type="similarity">
    <text evidence="5">Belongs to the STT3 family.</text>
</comment>
<dbReference type="Gene3D" id="3.40.50.12610">
    <property type="match status" value="1"/>
</dbReference>
<keyword evidence="10" id="KW-0479">Metal-binding</keyword>
<feature type="transmembrane region" description="Helical" evidence="19">
    <location>
        <begin position="135"/>
        <end position="152"/>
    </location>
</feature>
<keyword evidence="16" id="KW-0464">Manganese</keyword>
<feature type="region of interest" description="Disordered" evidence="18">
    <location>
        <begin position="448"/>
        <end position="472"/>
    </location>
</feature>
<dbReference type="Pfam" id="PF00005">
    <property type="entry name" value="ABC_tran"/>
    <property type="match status" value="1"/>
</dbReference>
<comment type="cofactor">
    <cofactor evidence="1">
        <name>Mn(2+)</name>
        <dbReference type="ChEBI" id="CHEBI:29035"/>
    </cofactor>
</comment>
<evidence type="ECO:0000256" key="13">
    <source>
        <dbReference type="ARBA" id="ARBA00022842"/>
    </source>
</evidence>
<dbReference type="Gene3D" id="3.40.50.300">
    <property type="entry name" value="P-loop containing nucleotide triphosphate hydrolases"/>
    <property type="match status" value="1"/>
</dbReference>
<keyword evidence="24" id="KW-1185">Reference proteome</keyword>
<dbReference type="InterPro" id="IPR003593">
    <property type="entry name" value="AAA+_ATPase"/>
</dbReference>
<proteinExistence type="inferred from homology"/>
<keyword evidence="15 19" id="KW-0472">Membrane</keyword>
<feature type="transmembrane region" description="Helical" evidence="19">
    <location>
        <begin position="823"/>
        <end position="845"/>
    </location>
</feature>
<protein>
    <recommendedName>
        <fullName evidence="6">dolichyl-diphosphooligosaccharide--protein glycotransferase</fullName>
        <ecNumber evidence="6">2.4.99.18</ecNumber>
    </recommendedName>
</protein>
<evidence type="ECO:0000256" key="12">
    <source>
        <dbReference type="ARBA" id="ARBA00022840"/>
    </source>
</evidence>
<organism evidence="22">
    <name type="scientific">Cladocopium goreaui</name>
    <dbReference type="NCBI Taxonomy" id="2562237"/>
    <lineage>
        <taxon>Eukaryota</taxon>
        <taxon>Sar</taxon>
        <taxon>Alveolata</taxon>
        <taxon>Dinophyceae</taxon>
        <taxon>Suessiales</taxon>
        <taxon>Symbiodiniaceae</taxon>
        <taxon>Cladocopium</taxon>
    </lineage>
</organism>
<evidence type="ECO:0000256" key="5">
    <source>
        <dbReference type="ARBA" id="ARBA00010810"/>
    </source>
</evidence>
<dbReference type="InterPro" id="IPR048307">
    <property type="entry name" value="STT3_N"/>
</dbReference>
<evidence type="ECO:0000256" key="17">
    <source>
        <dbReference type="ARBA" id="ARBA00048829"/>
    </source>
</evidence>
<feature type="chain" id="PRO_5043272749" description="dolichyl-diphosphooligosaccharide--protein glycotransferase" evidence="20">
    <location>
        <begin position="24"/>
        <end position="1215"/>
    </location>
</feature>
<evidence type="ECO:0000259" key="21">
    <source>
        <dbReference type="PROSITE" id="PS50893"/>
    </source>
</evidence>
<feature type="transmembrane region" description="Helical" evidence="19">
    <location>
        <begin position="509"/>
        <end position="530"/>
    </location>
</feature>
<feature type="transmembrane region" description="Helical" evidence="19">
    <location>
        <begin position="80"/>
        <end position="96"/>
    </location>
</feature>
<dbReference type="Gene3D" id="1.20.1560.10">
    <property type="entry name" value="ABC transporter type 1, transmembrane domain"/>
    <property type="match status" value="1"/>
</dbReference>
<dbReference type="OrthoDB" id="10261066at2759"/>
<dbReference type="EMBL" id="CAMXCT030003913">
    <property type="protein sequence ID" value="CAL4794196.1"/>
    <property type="molecule type" value="Genomic_DNA"/>
</dbReference>
<dbReference type="Pfam" id="PF21436">
    <property type="entry name" value="STT3-PglB_core"/>
    <property type="match status" value="1"/>
</dbReference>
<dbReference type="EC" id="2.4.99.18" evidence="6"/>
<feature type="signal peptide" evidence="20">
    <location>
        <begin position="1"/>
        <end position="23"/>
    </location>
</feature>
<dbReference type="PANTHER" id="PTHR13872">
    <property type="entry name" value="DOLICHYL-DIPHOSPHOOLIGOSACCHARIDE--PROTEIN GLYCOSYLTRANSFERASE SUBUNIT"/>
    <property type="match status" value="1"/>
</dbReference>
<reference evidence="22" key="1">
    <citation type="submission" date="2022-10" db="EMBL/GenBank/DDBJ databases">
        <authorList>
            <person name="Chen Y."/>
            <person name="Dougan E. K."/>
            <person name="Chan C."/>
            <person name="Rhodes N."/>
            <person name="Thang M."/>
        </authorList>
    </citation>
    <scope>NUCLEOTIDE SEQUENCE</scope>
</reference>
<keyword evidence="11" id="KW-0547">Nucleotide-binding</keyword>
<sequence>MSVAAALLAVVRLNVLVAALTSAYNIRLFAVKNFGRVIHEFDPWFNYRAAEYLAEHGAERFFKWFDHSVWYPLGRPVGTTIYPGMQFAAVWIWQALHFLQQDMSLHDVCVFIPSWFGVVSTIFLGLLTYECTRCVDPSVCAMLVVAILPAHLMRSVAGGFDNECMAVSLMNSTFYFWCRSLRSDGSWPWAVLSALSYFCMVSTWGGYVFVVNVIACHAFCLMLWRHSTKLHRSFSIFFMLGTGLAVWLIPVVGWTPLRSLEQLLPLLQFFALQVLELLAAWQRLRPLPRPQLRQRQWQALLAVTSLAVLLGAMMFQLGYFAPLSARVRGLFVKHRTGNPLVDSVAEHQATSPRAYWQFFHHICVLAPLGFLVTLFQISEAKSFLLLYGAITYYFSAKMNRLILLLGPIAASLGGVGLATAIRWALRQWMEVADSGEAVAKGEASAAKAKSRKSKDSKKAAVPEKEKSVEKNGPEAENWRDMLLEVYEELKVPFLEAYYEAKWQRKSSSVLILLMFVVCGMEFINYCWVVGERLSQASIILKRRTEDGEVILIDDYRQAYWWLRDQTPQDARVMAWWDYGYQINGLSNRTTLADGNTWNHEHIALLGKCLTGPEKQSYEVIRHLADYVLIWAGDNGDDIAKSPHMARIATSVYHDGCPGDPLCTQFHLNRQTREPSEMMKGSLLWKMYAHERMDEKVDPELFEEAFTSEHGYVRIFKVLNISQESKSWAADPENWLCDAPGSWLCQGQYPPALAKILQEQNPFKQLEDFNVHRDSKAEEYHAAYMKVNGMMGIVAPCIVGFSMFSTHALLGGEMTVEIVFPSLIVLRVLQIMMSLLPTSFSAIAELTTSCSRLQMFLQQQDQLIEAQPEPTVGAGEVILKEAIFERSSVRAVTQARGSFSLGPVNLTLNAGDLCIVCGPVGSGKSTLVLGLLGELTALSGHVSCGGRKALSGQEPWILSSSVRDNICCFRQDEHYSAALEAAQLPVDLTSLPAGDETEIGAKGINISGGQKARVALARSLMTPSDVVLLDDVLSAVDVHVATALVQDALLGALKESTRVVVANTFLPLLLPHAQQVLVLDGNGGVQACGPPSQVQAESPWLQEALKTMGSVPVKSREDITAALSALATSEGPEMKDGAQRDGSLLIAEDRNVGVLSFTAYASYFQHASSRGSFAVGAVLFGIVFCLALLAEAVRTFTEIWVTLWTSTDEQEVISRS</sequence>
<feature type="transmembrane region" description="Helical" evidence="19">
    <location>
        <begin position="194"/>
        <end position="224"/>
    </location>
</feature>
<keyword evidence="12" id="KW-0067">ATP-binding</keyword>
<dbReference type="PROSITE" id="PS50893">
    <property type="entry name" value="ABC_TRANSPORTER_2"/>
    <property type="match status" value="1"/>
</dbReference>
<feature type="transmembrane region" description="Helical" evidence="19">
    <location>
        <begin position="1172"/>
        <end position="1192"/>
    </location>
</feature>
<dbReference type="InterPro" id="IPR017871">
    <property type="entry name" value="ABC_transporter-like_CS"/>
</dbReference>
<feature type="transmembrane region" description="Helical" evidence="19">
    <location>
        <begin position="108"/>
        <end position="129"/>
    </location>
</feature>
<name>A0A9P1GDZ2_9DINO</name>
<evidence type="ECO:0000256" key="1">
    <source>
        <dbReference type="ARBA" id="ARBA00001936"/>
    </source>
</evidence>
<evidence type="ECO:0000313" key="24">
    <source>
        <dbReference type="Proteomes" id="UP001152797"/>
    </source>
</evidence>
<reference evidence="23" key="2">
    <citation type="submission" date="2024-04" db="EMBL/GenBank/DDBJ databases">
        <authorList>
            <person name="Chen Y."/>
            <person name="Shah S."/>
            <person name="Dougan E. K."/>
            <person name="Thang M."/>
            <person name="Chan C."/>
        </authorList>
    </citation>
    <scope>NUCLEOTIDE SEQUENCE [LARGE SCALE GENOMIC DNA]</scope>
</reference>
<dbReference type="GO" id="GO:0005524">
    <property type="term" value="F:ATP binding"/>
    <property type="evidence" value="ECO:0007669"/>
    <property type="project" value="UniProtKB-KW"/>
</dbReference>
<dbReference type="Pfam" id="PF02516">
    <property type="entry name" value="STT3"/>
    <property type="match status" value="1"/>
</dbReference>
<dbReference type="Proteomes" id="UP001152797">
    <property type="component" value="Unassembled WGS sequence"/>
</dbReference>
<dbReference type="InterPro" id="IPR003674">
    <property type="entry name" value="Oligo_trans_STT3"/>
</dbReference>
<feature type="non-terminal residue" evidence="22">
    <location>
        <position position="1215"/>
    </location>
</feature>
<feature type="transmembrane region" description="Helical" evidence="19">
    <location>
        <begin position="401"/>
        <end position="425"/>
    </location>
</feature>
<dbReference type="InterPro" id="IPR027417">
    <property type="entry name" value="P-loop_NTPase"/>
</dbReference>
<evidence type="ECO:0000256" key="15">
    <source>
        <dbReference type="ARBA" id="ARBA00023136"/>
    </source>
</evidence>
<gene>
    <name evidence="22" type="ORF">C1SCF055_LOCUS32483</name>
</gene>
<feature type="domain" description="ABC transporter" evidence="21">
    <location>
        <begin position="883"/>
        <end position="1106"/>
    </location>
</feature>
<feature type="transmembrane region" description="Helical" evidence="19">
    <location>
        <begin position="358"/>
        <end position="377"/>
    </location>
</feature>
<evidence type="ECO:0000256" key="3">
    <source>
        <dbReference type="ARBA" id="ARBA00004127"/>
    </source>
</evidence>
<evidence type="ECO:0000256" key="14">
    <source>
        <dbReference type="ARBA" id="ARBA00022989"/>
    </source>
</evidence>
<keyword evidence="14 19" id="KW-1133">Transmembrane helix</keyword>
<dbReference type="GO" id="GO:0012505">
    <property type="term" value="C:endomembrane system"/>
    <property type="evidence" value="ECO:0007669"/>
    <property type="project" value="UniProtKB-SubCell"/>
</dbReference>
<dbReference type="GO" id="GO:0016887">
    <property type="term" value="F:ATP hydrolysis activity"/>
    <property type="evidence" value="ECO:0007669"/>
    <property type="project" value="InterPro"/>
</dbReference>
<dbReference type="InterPro" id="IPR036640">
    <property type="entry name" value="ABC1_TM_sf"/>
</dbReference>
<dbReference type="PANTHER" id="PTHR13872:SF1">
    <property type="entry name" value="DOLICHYL-DIPHOSPHOOLIGOSACCHARIDE--PROTEIN GLYCOSYLTRANSFERASE SUBUNIT STT3B"/>
    <property type="match status" value="1"/>
</dbReference>
<dbReference type="EMBL" id="CAMXCT010003913">
    <property type="protein sequence ID" value="CAI4006884.1"/>
    <property type="molecule type" value="Genomic_DNA"/>
</dbReference>
<keyword evidence="8" id="KW-0808">Transferase</keyword>
<comment type="pathway">
    <text evidence="4">Protein modification; protein glycosylation.</text>
</comment>
<dbReference type="SUPFAM" id="SSF52540">
    <property type="entry name" value="P-loop containing nucleoside triphosphate hydrolases"/>
    <property type="match status" value="1"/>
</dbReference>
<keyword evidence="7" id="KW-0328">Glycosyltransferase</keyword>
<evidence type="ECO:0000256" key="7">
    <source>
        <dbReference type="ARBA" id="ARBA00022676"/>
    </source>
</evidence>
<evidence type="ECO:0000256" key="18">
    <source>
        <dbReference type="SAM" id="MobiDB-lite"/>
    </source>
</evidence>
<dbReference type="InterPro" id="IPR048999">
    <property type="entry name" value="STT3-PglB_core"/>
</dbReference>
<evidence type="ECO:0000256" key="10">
    <source>
        <dbReference type="ARBA" id="ARBA00022723"/>
    </source>
</evidence>
<dbReference type="GO" id="GO:0046872">
    <property type="term" value="F:metal ion binding"/>
    <property type="evidence" value="ECO:0007669"/>
    <property type="project" value="UniProtKB-KW"/>
</dbReference>
<evidence type="ECO:0000256" key="4">
    <source>
        <dbReference type="ARBA" id="ARBA00004922"/>
    </source>
</evidence>
<comment type="cofactor">
    <cofactor evidence="2">
        <name>Mg(2+)</name>
        <dbReference type="ChEBI" id="CHEBI:18420"/>
    </cofactor>
</comment>
<evidence type="ECO:0000313" key="23">
    <source>
        <dbReference type="EMBL" id="CAL1160259.1"/>
    </source>
</evidence>
<evidence type="ECO:0000256" key="6">
    <source>
        <dbReference type="ARBA" id="ARBA00012605"/>
    </source>
</evidence>
<evidence type="ECO:0000256" key="2">
    <source>
        <dbReference type="ARBA" id="ARBA00001946"/>
    </source>
</evidence>
<feature type="transmembrane region" description="Helical" evidence="19">
    <location>
        <begin position="236"/>
        <end position="257"/>
    </location>
</feature>
<dbReference type="SMART" id="SM00382">
    <property type="entry name" value="AAA"/>
    <property type="match status" value="1"/>
</dbReference>
<evidence type="ECO:0000256" key="19">
    <source>
        <dbReference type="SAM" id="Phobius"/>
    </source>
</evidence>
<evidence type="ECO:0000256" key="11">
    <source>
        <dbReference type="ARBA" id="ARBA00022741"/>
    </source>
</evidence>
<accession>A0A9P1GDZ2</accession>
<comment type="catalytic activity">
    <reaction evidence="17">
        <text>a di-trans,poly-cis-dolichyl diphosphooligosaccharide + L-asparaginyl-[protein] = N(4)-(oligosaccharide-(1-&gt;4)-N-acetyl-beta-D-glucosaminyl-(1-&gt;4)-N-acetyl-beta-D-glucosaminyl)-L-asparaginyl-[protein] + a di-trans,poly-cis-dolichyl diphosphate + H(+)</text>
        <dbReference type="Rhea" id="RHEA:22980"/>
        <dbReference type="Rhea" id="RHEA-COMP:12804"/>
        <dbReference type="Rhea" id="RHEA-COMP:12805"/>
        <dbReference type="Rhea" id="RHEA-COMP:19506"/>
        <dbReference type="Rhea" id="RHEA-COMP:19509"/>
        <dbReference type="ChEBI" id="CHEBI:15378"/>
        <dbReference type="ChEBI" id="CHEBI:50347"/>
        <dbReference type="ChEBI" id="CHEBI:57497"/>
        <dbReference type="ChEBI" id="CHEBI:57570"/>
        <dbReference type="ChEBI" id="CHEBI:132529"/>
        <dbReference type="EC" id="2.4.99.18"/>
    </reaction>
</comment>
<keyword evidence="20" id="KW-0732">Signal</keyword>
<evidence type="ECO:0000256" key="16">
    <source>
        <dbReference type="ARBA" id="ARBA00023211"/>
    </source>
</evidence>
<keyword evidence="9 19" id="KW-0812">Transmembrane</keyword>
<evidence type="ECO:0000256" key="20">
    <source>
        <dbReference type="SAM" id="SignalP"/>
    </source>
</evidence>
<feature type="transmembrane region" description="Helical" evidence="19">
    <location>
        <begin position="263"/>
        <end position="281"/>
    </location>
</feature>
<evidence type="ECO:0000256" key="8">
    <source>
        <dbReference type="ARBA" id="ARBA00022679"/>
    </source>
</evidence>
<comment type="subcellular location">
    <subcellularLocation>
        <location evidence="3">Endomembrane system</location>
        <topology evidence="3">Multi-pass membrane protein</topology>
    </subcellularLocation>
</comment>
<dbReference type="AlphaFoldDB" id="A0A9P1GDZ2"/>
<dbReference type="GO" id="GO:0016020">
    <property type="term" value="C:membrane"/>
    <property type="evidence" value="ECO:0007669"/>
    <property type="project" value="InterPro"/>
</dbReference>
<comment type="caution">
    <text evidence="22">The sequence shown here is derived from an EMBL/GenBank/DDBJ whole genome shotgun (WGS) entry which is preliminary data.</text>
</comment>